<sequence>MDRKKKKQLANKSAANVELQRRALKDRFLDRVKKVVLQIGNEALLEKFPAIYFEKLYECRYTVLKAKAAPGSDIPRNRVIQFNKLLQQLMDGIEVIFPNGNKIPISWYLSEGMTLADCISGIETYDDPKLEEIKASFAFCSHDGKFHHHLQETLIDLVTDTCTLLSDYNDHIYRADLSMTSYFAKLSSQNDIIIYTFKPKKEMIETKKGTRSAIRLGWPSSEFEWKYFNVKPSLLGFKTQGLDIPLEIYIGTHTLERLQKRINITPGLMHQILLLTFLEPRIPHRWDGDKTYVDFMVSDQKVGYLVVKLHGSKMMIHTFLFLTNNDTLEGEKLGRLLNIVKEDKKYLEIDSLPAFNSYHIDKNEELSKLFKDAGCGSLLKLGHLEEFTANQIADKDPESILHYLADAPYFSKEVSINDRDLSI</sequence>
<dbReference type="AlphaFoldDB" id="A0AAJ5W3E9"/>
<dbReference type="EMBL" id="CP119313">
    <property type="protein sequence ID" value="WEK17783.1"/>
    <property type="molecule type" value="Genomic_DNA"/>
</dbReference>
<proteinExistence type="predicted"/>
<name>A0AAJ5W3E9_9SPHI</name>
<accession>A0AAJ5W3E9</accession>
<gene>
    <name evidence="1" type="ORF">P0Y49_13345</name>
</gene>
<protein>
    <submittedName>
        <fullName evidence="1">Uncharacterized protein</fullName>
    </submittedName>
</protein>
<dbReference type="Proteomes" id="UP001214530">
    <property type="component" value="Chromosome"/>
</dbReference>
<reference evidence="1" key="1">
    <citation type="submission" date="2023-03" db="EMBL/GenBank/DDBJ databases">
        <title>Andean soil-derived lignocellulolytic bacterial consortium as a source of novel taxa and putative plastic-active enzymes.</title>
        <authorList>
            <person name="Diaz-Garcia L."/>
            <person name="Chuvochina M."/>
            <person name="Feuerriegel G."/>
            <person name="Bunk B."/>
            <person name="Sproer C."/>
            <person name="Streit W.R."/>
            <person name="Rodriguez L.M."/>
            <person name="Overmann J."/>
            <person name="Jimenez D.J."/>
        </authorList>
    </citation>
    <scope>NUCLEOTIDE SEQUENCE</scope>
    <source>
        <strain evidence="1">MAG 3858</strain>
    </source>
</reference>
<evidence type="ECO:0000313" key="2">
    <source>
        <dbReference type="Proteomes" id="UP001214530"/>
    </source>
</evidence>
<evidence type="ECO:0000313" key="1">
    <source>
        <dbReference type="EMBL" id="WEK17783.1"/>
    </source>
</evidence>
<organism evidence="1 2">
    <name type="scientific">Candidatus Pedobacter colombiensis</name>
    <dbReference type="NCBI Taxonomy" id="3121371"/>
    <lineage>
        <taxon>Bacteria</taxon>
        <taxon>Pseudomonadati</taxon>
        <taxon>Bacteroidota</taxon>
        <taxon>Sphingobacteriia</taxon>
        <taxon>Sphingobacteriales</taxon>
        <taxon>Sphingobacteriaceae</taxon>
        <taxon>Pedobacter</taxon>
    </lineage>
</organism>